<dbReference type="NCBIfam" id="TIGR02282">
    <property type="entry name" value="MltB"/>
    <property type="match status" value="1"/>
</dbReference>
<proteinExistence type="predicted"/>
<dbReference type="AlphaFoldDB" id="A0A0F9U6K7"/>
<sequence length="326" mass="36453">MKKVLFLSAFLFAGLAQADNKPDLPGLPDFLTEMQQKHDFNRDELAASFAQVEVKDAILAAISRPAEKSKAWFEYRAIFMTESRINGGIEFWKQHSADLARAEKEYGVPAEIIIAILGVETRYGGNVGGYRVIDALSTLAFQYPPRSPFFRSELESFLLLTREEDMSLLSPIGSYAGAMGLGQFMPSSFREYAVDFDHDGHRNIWTNPTDAIGSIANYLKRHGWIAGQSIAHPTYFSGKVADDLIEKGMKPSISRQALKTAGVSLRGLPEGNDELALISLTQENGEEYWLVRQNFYAITRYNHSRMYAMVVTQLGQAIRSGYEGQK</sequence>
<dbReference type="GO" id="GO:0008933">
    <property type="term" value="F:peptidoglycan lytic transglycosylase activity"/>
    <property type="evidence" value="ECO:0007669"/>
    <property type="project" value="TreeGrafter"/>
</dbReference>
<organism evidence="2">
    <name type="scientific">marine sediment metagenome</name>
    <dbReference type="NCBI Taxonomy" id="412755"/>
    <lineage>
        <taxon>unclassified sequences</taxon>
        <taxon>metagenomes</taxon>
        <taxon>ecological metagenomes</taxon>
    </lineage>
</organism>
<gene>
    <name evidence="2" type="ORF">LCGC14_0644350</name>
</gene>
<comment type="caution">
    <text evidence="2">The sequence shown here is derived from an EMBL/GenBank/DDBJ whole genome shotgun (WGS) entry which is preliminary data.</text>
</comment>
<dbReference type="SUPFAM" id="SSF53955">
    <property type="entry name" value="Lysozyme-like"/>
    <property type="match status" value="1"/>
</dbReference>
<dbReference type="InterPro" id="IPR031304">
    <property type="entry name" value="SLT_2"/>
</dbReference>
<dbReference type="InterPro" id="IPR023346">
    <property type="entry name" value="Lysozyme-like_dom_sf"/>
</dbReference>
<dbReference type="Pfam" id="PF13406">
    <property type="entry name" value="SLT_2"/>
    <property type="match status" value="1"/>
</dbReference>
<evidence type="ECO:0000259" key="1">
    <source>
        <dbReference type="Pfam" id="PF13406"/>
    </source>
</evidence>
<dbReference type="Gene3D" id="1.10.8.350">
    <property type="entry name" value="Bacterial muramidase"/>
    <property type="match status" value="1"/>
</dbReference>
<evidence type="ECO:0000313" key="2">
    <source>
        <dbReference type="EMBL" id="KKN49273.1"/>
    </source>
</evidence>
<dbReference type="CDD" id="cd13399">
    <property type="entry name" value="Slt35-like"/>
    <property type="match status" value="1"/>
</dbReference>
<dbReference type="InterPro" id="IPR011757">
    <property type="entry name" value="Lytic_transglycosylase_MltB"/>
</dbReference>
<dbReference type="GO" id="GO:0009253">
    <property type="term" value="P:peptidoglycan catabolic process"/>
    <property type="evidence" value="ECO:0007669"/>
    <property type="project" value="TreeGrafter"/>
</dbReference>
<dbReference type="InterPro" id="IPR043426">
    <property type="entry name" value="MltB-like"/>
</dbReference>
<dbReference type="FunFam" id="1.10.8.350:FF:000001">
    <property type="entry name" value="Lytic murein transglycosylase B"/>
    <property type="match status" value="1"/>
</dbReference>
<name>A0A0F9U6K7_9ZZZZ</name>
<feature type="domain" description="Transglycosylase SLT" evidence="1">
    <location>
        <begin position="30"/>
        <end position="316"/>
    </location>
</feature>
<reference evidence="2" key="1">
    <citation type="journal article" date="2015" name="Nature">
        <title>Complex archaea that bridge the gap between prokaryotes and eukaryotes.</title>
        <authorList>
            <person name="Spang A."/>
            <person name="Saw J.H."/>
            <person name="Jorgensen S.L."/>
            <person name="Zaremba-Niedzwiedzka K."/>
            <person name="Martijn J."/>
            <person name="Lind A.E."/>
            <person name="van Eijk R."/>
            <person name="Schleper C."/>
            <person name="Guy L."/>
            <person name="Ettema T.J."/>
        </authorList>
    </citation>
    <scope>NUCLEOTIDE SEQUENCE</scope>
</reference>
<dbReference type="Gene3D" id="1.10.530.10">
    <property type="match status" value="1"/>
</dbReference>
<dbReference type="PANTHER" id="PTHR30163">
    <property type="entry name" value="MEMBRANE-BOUND LYTIC MUREIN TRANSGLYCOSYLASE B"/>
    <property type="match status" value="1"/>
</dbReference>
<dbReference type="EMBL" id="LAZR01001174">
    <property type="protein sequence ID" value="KKN49273.1"/>
    <property type="molecule type" value="Genomic_DNA"/>
</dbReference>
<accession>A0A0F9U6K7</accession>
<dbReference type="PANTHER" id="PTHR30163:SF9">
    <property type="entry name" value="MEMBRANE-BOUND LYTIC MUREIN TRANSGLYCOSYLASE B"/>
    <property type="match status" value="1"/>
</dbReference>
<protein>
    <recommendedName>
        <fullName evidence="1">Transglycosylase SLT domain-containing protein</fullName>
    </recommendedName>
</protein>